<dbReference type="RefSeq" id="WP_068250379.1">
    <property type="nucleotide sequence ID" value="NZ_CP015515.1"/>
</dbReference>
<gene>
    <name evidence="2" type="ORF">A6122_0139</name>
</gene>
<evidence type="ECO:0000313" key="2">
    <source>
        <dbReference type="EMBL" id="AND15305.1"/>
    </source>
</evidence>
<keyword evidence="3" id="KW-1185">Reference proteome</keyword>
<evidence type="ECO:0000313" key="3">
    <source>
        <dbReference type="Proteomes" id="UP000077071"/>
    </source>
</evidence>
<dbReference type="OrthoDB" id="5123999at2"/>
<dbReference type="PATRIC" id="fig|33888.3.peg.165"/>
<sequence length="289" mass="30317">MAEGIAARDWLLGHGVTVTSGGGYLRLAADALCAEEMTMRRMWHTAREFERRGRAGGAVIGLLVEGSLTLSGGAEGMHREVEEGGGFVLWSAASLSAISGGRCGTVEVSVGRDTLERFFSWSSVGASVIPAGLATSRILVAAASAVLSGSLQTRDPAWSSVCGMIGSGVSALLAELGPPLLPSAPVSAARLVRRAHTVIERGCTDAAFDVRTLATDLAISVTRLYAAFEYSPRTPAQEIRSARVRLARRMLDHRPAPTAADQEAVAELSGFASAEAMTRALRAERSHGR</sequence>
<dbReference type="KEGG" id="rtn:A6122_0139"/>
<dbReference type="InterPro" id="IPR018060">
    <property type="entry name" value="HTH_AraC"/>
</dbReference>
<dbReference type="EMBL" id="CP015515">
    <property type="protein sequence ID" value="AND15305.1"/>
    <property type="molecule type" value="Genomic_DNA"/>
</dbReference>
<accession>A0A169BRZ3</accession>
<dbReference type="Gene3D" id="1.10.10.60">
    <property type="entry name" value="Homeodomain-like"/>
    <property type="match status" value="1"/>
</dbReference>
<name>A0A169BRZ3_9MICO</name>
<dbReference type="PROSITE" id="PS01124">
    <property type="entry name" value="HTH_ARAC_FAMILY_2"/>
    <property type="match status" value="1"/>
</dbReference>
<feature type="domain" description="HTH araC/xylS-type" evidence="1">
    <location>
        <begin position="193"/>
        <end position="282"/>
    </location>
</feature>
<protein>
    <recommendedName>
        <fullName evidence="1">HTH araC/xylS-type domain-containing protein</fullName>
    </recommendedName>
</protein>
<evidence type="ECO:0000259" key="1">
    <source>
        <dbReference type="PROSITE" id="PS01124"/>
    </source>
</evidence>
<dbReference type="AlphaFoldDB" id="A0A169BRZ3"/>
<dbReference type="GO" id="GO:0043565">
    <property type="term" value="F:sequence-specific DNA binding"/>
    <property type="evidence" value="ECO:0007669"/>
    <property type="project" value="InterPro"/>
</dbReference>
<reference evidence="2 3" key="1">
    <citation type="submission" date="2016-05" db="EMBL/GenBank/DDBJ databases">
        <title>Complete genome sequence of Rathayibacter tritici NCPPB 1953.</title>
        <authorList>
            <person name="Park J."/>
            <person name="Lee H.-H."/>
            <person name="Lee S.-W."/>
            <person name="Seo Y.-S."/>
        </authorList>
    </citation>
    <scope>NUCLEOTIDE SEQUENCE [LARGE SCALE GENOMIC DNA]</scope>
    <source>
        <strain evidence="2 3">NCPPB 1953</strain>
    </source>
</reference>
<proteinExistence type="predicted"/>
<dbReference type="GO" id="GO:0003700">
    <property type="term" value="F:DNA-binding transcription factor activity"/>
    <property type="evidence" value="ECO:0007669"/>
    <property type="project" value="InterPro"/>
</dbReference>
<organism evidence="2 3">
    <name type="scientific">Rathayibacter tritici</name>
    <dbReference type="NCBI Taxonomy" id="33888"/>
    <lineage>
        <taxon>Bacteria</taxon>
        <taxon>Bacillati</taxon>
        <taxon>Actinomycetota</taxon>
        <taxon>Actinomycetes</taxon>
        <taxon>Micrococcales</taxon>
        <taxon>Microbacteriaceae</taxon>
        <taxon>Rathayibacter</taxon>
    </lineage>
</organism>
<dbReference type="Proteomes" id="UP000077071">
    <property type="component" value="Chromosome"/>
</dbReference>